<proteinExistence type="predicted"/>
<dbReference type="PANTHER" id="PTHR38525:SF1">
    <property type="entry name" value="OS03G0824500 PROTEIN"/>
    <property type="match status" value="1"/>
</dbReference>
<sequence>MGIASRAGDWTFKAFTAGLGVATIYLAATFSANVYRGLSWHNAQSILESNPHDLNFNCCLQSSEQVLVKGVGGYYYVNINRLASWNSRPLIKLSNFLLLCNQHEKYTCDLGKIMLLGFFLLSGLLFTAADRTRKLLPCLSLPFSSQDPFIRVAFLYCWKTIKSSVYVVAFD</sequence>
<reference evidence="2" key="1">
    <citation type="submission" date="2019-03" db="EMBL/GenBank/DDBJ databases">
        <authorList>
            <person name="Mank J."/>
            <person name="Almeida P."/>
        </authorList>
    </citation>
    <scope>NUCLEOTIDE SEQUENCE</scope>
    <source>
        <strain evidence="2">78183</strain>
    </source>
</reference>
<feature type="transmembrane region" description="Helical" evidence="1">
    <location>
        <begin position="12"/>
        <end position="32"/>
    </location>
</feature>
<accession>A0A6N2KRW0</accession>
<keyword evidence="1" id="KW-1133">Transmembrane helix</keyword>
<protein>
    <submittedName>
        <fullName evidence="2">Uncharacterized protein</fullName>
    </submittedName>
</protein>
<dbReference type="AlphaFoldDB" id="A0A6N2KRW0"/>
<evidence type="ECO:0000313" key="2">
    <source>
        <dbReference type="EMBL" id="VFU31330.1"/>
    </source>
</evidence>
<organism evidence="2">
    <name type="scientific">Salix viminalis</name>
    <name type="common">Common osier</name>
    <name type="synonym">Basket willow</name>
    <dbReference type="NCBI Taxonomy" id="40686"/>
    <lineage>
        <taxon>Eukaryota</taxon>
        <taxon>Viridiplantae</taxon>
        <taxon>Streptophyta</taxon>
        <taxon>Embryophyta</taxon>
        <taxon>Tracheophyta</taxon>
        <taxon>Spermatophyta</taxon>
        <taxon>Magnoliopsida</taxon>
        <taxon>eudicotyledons</taxon>
        <taxon>Gunneridae</taxon>
        <taxon>Pentapetalae</taxon>
        <taxon>rosids</taxon>
        <taxon>fabids</taxon>
        <taxon>Malpighiales</taxon>
        <taxon>Salicaceae</taxon>
        <taxon>Saliceae</taxon>
        <taxon>Salix</taxon>
    </lineage>
</organism>
<evidence type="ECO:0000256" key="1">
    <source>
        <dbReference type="SAM" id="Phobius"/>
    </source>
</evidence>
<dbReference type="PANTHER" id="PTHR38525">
    <property type="entry name" value="OS03G0824500 PROTEIN"/>
    <property type="match status" value="1"/>
</dbReference>
<feature type="transmembrane region" description="Helical" evidence="1">
    <location>
        <begin position="113"/>
        <end position="129"/>
    </location>
</feature>
<keyword evidence="1" id="KW-0812">Transmembrane</keyword>
<gene>
    <name evidence="2" type="ORF">SVIM_LOCUS129605</name>
</gene>
<keyword evidence="1" id="KW-0472">Membrane</keyword>
<dbReference type="EMBL" id="CAADRP010000691">
    <property type="protein sequence ID" value="VFU31330.1"/>
    <property type="molecule type" value="Genomic_DNA"/>
</dbReference>
<name>A0A6N2KRW0_SALVM</name>